<dbReference type="Pfam" id="PF05016">
    <property type="entry name" value="ParE_toxin"/>
    <property type="match status" value="1"/>
</dbReference>
<dbReference type="InterPro" id="IPR051803">
    <property type="entry name" value="TA_system_RelE-like_toxin"/>
</dbReference>
<comment type="similarity">
    <text evidence="1">Belongs to the RelE toxin family.</text>
</comment>
<protein>
    <submittedName>
        <fullName evidence="3">Type II toxin-antitoxin system RelE/ParE family toxin</fullName>
    </submittedName>
</protein>
<gene>
    <name evidence="3" type="ORF">NMP03_11810</name>
</gene>
<reference evidence="3" key="1">
    <citation type="submission" date="2022-07" db="EMBL/GenBank/DDBJ databases">
        <title>Sphingomonas sp. nov., a novel bacterium isolated from the north slope of the Mount Everest.</title>
        <authorList>
            <person name="Cui X."/>
            <person name="Liu Y."/>
        </authorList>
    </citation>
    <scope>NUCLEOTIDE SEQUENCE</scope>
    <source>
        <strain evidence="3">S5-59</strain>
    </source>
</reference>
<dbReference type="PANTHER" id="PTHR33755">
    <property type="entry name" value="TOXIN PARE1-RELATED"/>
    <property type="match status" value="1"/>
</dbReference>
<dbReference type="RefSeq" id="WP_256505613.1">
    <property type="nucleotide sequence ID" value="NZ_CP101740.1"/>
</dbReference>
<organism evidence="3 4">
    <name type="scientific">Sphingomonas qomolangmaensis</name>
    <dbReference type="NCBI Taxonomy" id="2918765"/>
    <lineage>
        <taxon>Bacteria</taxon>
        <taxon>Pseudomonadati</taxon>
        <taxon>Pseudomonadota</taxon>
        <taxon>Alphaproteobacteria</taxon>
        <taxon>Sphingomonadales</taxon>
        <taxon>Sphingomonadaceae</taxon>
        <taxon>Sphingomonas</taxon>
    </lineage>
</organism>
<evidence type="ECO:0000256" key="1">
    <source>
        <dbReference type="ARBA" id="ARBA00006226"/>
    </source>
</evidence>
<evidence type="ECO:0000313" key="4">
    <source>
        <dbReference type="Proteomes" id="UP001058533"/>
    </source>
</evidence>
<accession>A0ABY5L7U8</accession>
<evidence type="ECO:0000256" key="2">
    <source>
        <dbReference type="ARBA" id="ARBA00022649"/>
    </source>
</evidence>
<keyword evidence="4" id="KW-1185">Reference proteome</keyword>
<dbReference type="EMBL" id="CP101740">
    <property type="protein sequence ID" value="UUL81874.1"/>
    <property type="molecule type" value="Genomic_DNA"/>
</dbReference>
<proteinExistence type="inferred from homology"/>
<dbReference type="InterPro" id="IPR007712">
    <property type="entry name" value="RelE/ParE_toxin"/>
</dbReference>
<keyword evidence="2" id="KW-1277">Toxin-antitoxin system</keyword>
<dbReference type="Proteomes" id="UP001058533">
    <property type="component" value="Chromosome"/>
</dbReference>
<name>A0ABY5L7U8_9SPHN</name>
<evidence type="ECO:0000313" key="3">
    <source>
        <dbReference type="EMBL" id="UUL81874.1"/>
    </source>
</evidence>
<dbReference type="Gene3D" id="3.30.2310.20">
    <property type="entry name" value="RelE-like"/>
    <property type="match status" value="1"/>
</dbReference>
<sequence length="95" mass="11139">MLDLNWTPEALKDLRAIERWLIANRTPHVAMQALLDIRLRAQSLEEFPHAGRPERDGIRILVVYGSGYLIFYRIIEAGVQILRVRNEREDWQLAT</sequence>
<dbReference type="InterPro" id="IPR035093">
    <property type="entry name" value="RelE/ParE_toxin_dom_sf"/>
</dbReference>